<reference evidence="2" key="1">
    <citation type="journal article" date="2021" name="BMC Genomics">
        <title>Chromosome-level genome assembly and manually-curated proteome of model necrotroph Parastagonospora nodorum Sn15 reveals a genome-wide trove of candidate effector homologs, and redundancy of virulence-related functions within an accessory chromosome.</title>
        <authorList>
            <person name="Bertazzoni S."/>
            <person name="Jones D.A.B."/>
            <person name="Phan H.T."/>
            <person name="Tan K.-C."/>
            <person name="Hane J.K."/>
        </authorList>
    </citation>
    <scope>NUCLEOTIDE SEQUENCE [LARGE SCALE GENOMIC DNA]</scope>
    <source>
        <strain evidence="2">SN15 / ATCC MYA-4574 / FGSC 10173)</strain>
    </source>
</reference>
<dbReference type="VEuPathDB" id="FungiDB:JI435_426690"/>
<name>A0A7U2HX27_PHANO</name>
<protein>
    <submittedName>
        <fullName evidence="1">Uncharacterized protein</fullName>
    </submittedName>
</protein>
<gene>
    <name evidence="1" type="ORF">JI435_426690</name>
</gene>
<evidence type="ECO:0000313" key="1">
    <source>
        <dbReference type="EMBL" id="QRC91272.1"/>
    </source>
</evidence>
<accession>A0A7U2HX27</accession>
<dbReference type="Proteomes" id="UP000663193">
    <property type="component" value="Chromosome 1"/>
</dbReference>
<sequence>MSLFPAHRGLRAEASRYAQITPVYLAHSRSHRIVEPGPFSNAALKQFFWFDETDLSVNGSSALGHCRLSAPSNLPGHGQLHELKRPKPSFASVADMSHQSVTVKENVPTAMKRQKFWSN</sequence>
<proteinExistence type="predicted"/>
<organism evidence="1 2">
    <name type="scientific">Phaeosphaeria nodorum (strain SN15 / ATCC MYA-4574 / FGSC 10173)</name>
    <name type="common">Glume blotch fungus</name>
    <name type="synonym">Parastagonospora nodorum</name>
    <dbReference type="NCBI Taxonomy" id="321614"/>
    <lineage>
        <taxon>Eukaryota</taxon>
        <taxon>Fungi</taxon>
        <taxon>Dikarya</taxon>
        <taxon>Ascomycota</taxon>
        <taxon>Pezizomycotina</taxon>
        <taxon>Dothideomycetes</taxon>
        <taxon>Pleosporomycetidae</taxon>
        <taxon>Pleosporales</taxon>
        <taxon>Pleosporineae</taxon>
        <taxon>Phaeosphaeriaceae</taxon>
        <taxon>Parastagonospora</taxon>
    </lineage>
</organism>
<keyword evidence="2" id="KW-1185">Reference proteome</keyword>
<dbReference type="AlphaFoldDB" id="A0A7U2HX27"/>
<evidence type="ECO:0000313" key="2">
    <source>
        <dbReference type="Proteomes" id="UP000663193"/>
    </source>
</evidence>
<dbReference type="EMBL" id="CP069023">
    <property type="protein sequence ID" value="QRC91272.1"/>
    <property type="molecule type" value="Genomic_DNA"/>
</dbReference>